<dbReference type="InterPro" id="IPR031825">
    <property type="entry name" value="RXLR"/>
</dbReference>
<dbReference type="OrthoDB" id="104160at2759"/>
<dbReference type="Pfam" id="PF16810">
    <property type="entry name" value="RXLR"/>
    <property type="match status" value="1"/>
</dbReference>
<comment type="similarity">
    <text evidence="2 5">Belongs to the RxLR effector family.</text>
</comment>
<dbReference type="AlphaFoldDB" id="E0W546"/>
<reference evidence="7" key="1">
    <citation type="journal article" date="2011" name="Plant Cell">
        <title>Transcriptional programming and functional interactions within the Phytophthora sojae RXLR effector repertoire.</title>
        <authorList>
            <person name="Wang Q."/>
            <person name="Han C."/>
            <person name="Ferreira A.O."/>
            <person name="Yu X."/>
            <person name="Ye W."/>
            <person name="Tripathy S."/>
            <person name="Kale S.D."/>
            <person name="Gu B."/>
            <person name="Sheng Y."/>
            <person name="Sui Y."/>
            <person name="Wang X."/>
            <person name="Zhang Z."/>
            <person name="Cheng B."/>
            <person name="Dong S."/>
            <person name="Shan W."/>
            <person name="Zheng X."/>
            <person name="Dou D."/>
            <person name="Tyler B.M."/>
            <person name="Wang Y."/>
        </authorList>
    </citation>
    <scope>NUCLEOTIDE SEQUENCE</scope>
    <source>
        <strain evidence="6">P7064</strain>
        <strain evidence="7">P7074</strain>
        <strain evidence="8">P7076</strain>
    </source>
</reference>
<name>E0W546_PHYSO</name>
<keyword evidence="4 5" id="KW-0732">Signal</keyword>
<gene>
    <name evidence="7" type="primary">Avh</name>
</gene>
<evidence type="ECO:0000313" key="8">
    <source>
        <dbReference type="EMBL" id="AEK80614.1"/>
    </source>
</evidence>
<evidence type="ECO:0000256" key="5">
    <source>
        <dbReference type="RuleBase" id="RU367124"/>
    </source>
</evidence>
<proteinExistence type="inferred from homology"/>
<dbReference type="OMA" id="IEHKLQR"/>
<sequence length="128" mass="14254">MRLHYALLVVVAVLATCSSAAAVTGAADDVKILATTSETRFLRAADTKTADDTSTINPKGEFIEHKLQRALTNPKKTQRLYKTWYNKGYTAKDVANQLDDNESRELEATYKALYTGYAAYVKEQQSKQ</sequence>
<dbReference type="KEGG" id="psoj:PHYSODRAFT_286168"/>
<dbReference type="Gene3D" id="1.10.10.2460">
    <property type="match status" value="1"/>
</dbReference>
<evidence type="ECO:0000313" key="6">
    <source>
        <dbReference type="EMBL" id="AEK80612.1"/>
    </source>
</evidence>
<evidence type="ECO:0000313" key="7">
    <source>
        <dbReference type="EMBL" id="AEK80613.1"/>
    </source>
</evidence>
<evidence type="ECO:0000256" key="4">
    <source>
        <dbReference type="ARBA" id="ARBA00022729"/>
    </source>
</evidence>
<feature type="chain" id="PRO_5007652899" description="RxLR effector protein" evidence="5">
    <location>
        <begin position="23"/>
        <end position="128"/>
    </location>
</feature>
<comment type="function">
    <text evidence="5">Effector that suppresses plant defense responses during pathogen infection.</text>
</comment>
<organism evidence="7">
    <name type="scientific">Phytophthora sojae</name>
    <name type="common">Soybean stem and root rot agent</name>
    <name type="synonym">Phytophthora megasperma f. sp. glycines</name>
    <dbReference type="NCBI Taxonomy" id="67593"/>
    <lineage>
        <taxon>Eukaryota</taxon>
        <taxon>Sar</taxon>
        <taxon>Stramenopiles</taxon>
        <taxon>Oomycota</taxon>
        <taxon>Peronosporomycetes</taxon>
        <taxon>Peronosporales</taxon>
        <taxon>Peronosporaceae</taxon>
        <taxon>Phytophthora</taxon>
    </lineage>
</organism>
<protein>
    <recommendedName>
        <fullName evidence="5">RxLR effector protein</fullName>
    </recommendedName>
</protein>
<dbReference type="GO" id="GO:0005576">
    <property type="term" value="C:extracellular region"/>
    <property type="evidence" value="ECO:0007669"/>
    <property type="project" value="UniProtKB-SubCell"/>
</dbReference>
<accession>E0W546</accession>
<keyword evidence="3 5" id="KW-0964">Secreted</keyword>
<dbReference type="VEuPathDB" id="FungiDB:PHYSODRAFT_286168"/>
<comment type="subcellular location">
    <subcellularLocation>
        <location evidence="1 5">Secreted</location>
    </subcellularLocation>
</comment>
<evidence type="ECO:0000256" key="1">
    <source>
        <dbReference type="ARBA" id="ARBA00004613"/>
    </source>
</evidence>
<dbReference type="HOGENOM" id="CLU_1889900_0_0_1"/>
<feature type="signal peptide" evidence="5">
    <location>
        <begin position="1"/>
        <end position="22"/>
    </location>
</feature>
<dbReference type="EMBL" id="JN253799">
    <property type="protein sequence ID" value="AEK80612.1"/>
    <property type="molecule type" value="Genomic_DNA"/>
</dbReference>
<evidence type="ECO:0000256" key="2">
    <source>
        <dbReference type="ARBA" id="ARBA00010400"/>
    </source>
</evidence>
<dbReference type="EMBL" id="JN253801">
    <property type="protein sequence ID" value="AEK80614.1"/>
    <property type="molecule type" value="Genomic_DNA"/>
</dbReference>
<dbReference type="SMR" id="E0W546"/>
<evidence type="ECO:0000256" key="3">
    <source>
        <dbReference type="ARBA" id="ARBA00022525"/>
    </source>
</evidence>
<dbReference type="EMBL" id="JN253800">
    <property type="protein sequence ID" value="AEK80613.1"/>
    <property type="molecule type" value="Genomic_DNA"/>
</dbReference>